<gene>
    <name evidence="1" type="ORF">AArc1_2425</name>
</gene>
<reference evidence="2" key="1">
    <citation type="submission" date="2017-10" db="EMBL/GenBank/DDBJ databases">
        <title>Phenotypic and genomic properties of facultatively anaerobic sulfur-reducing natronoarchaea from hypersaline soda lakes.</title>
        <authorList>
            <person name="Sorokin D.Y."/>
            <person name="Kublanov I.V."/>
            <person name="Roman P."/>
            <person name="Sinninghe Damste J.S."/>
            <person name="Golyshin P.N."/>
            <person name="Rojo D."/>
            <person name="Ciordia S."/>
            <person name="Mena Md.C."/>
            <person name="Ferrer M."/>
            <person name="Messina E."/>
            <person name="Smedile F."/>
            <person name="La Spada G."/>
            <person name="La Cono V."/>
            <person name="Yakimov M.M."/>
        </authorList>
    </citation>
    <scope>NUCLEOTIDE SEQUENCE [LARGE SCALE GENOMIC DNA]</scope>
    <source>
        <strain evidence="2">AArc1</strain>
    </source>
</reference>
<dbReference type="KEGG" id="nan:AArc1_2425"/>
<protein>
    <submittedName>
        <fullName evidence="1">Uncharacterized protein</fullName>
    </submittedName>
</protein>
<sequence>MDCPLRWLDGAEPNSVPVVTADDPPRKSGIDAVHPFEYYCLIRVNLCFDPPYR</sequence>
<name>A0A346PGU5_9EURY</name>
<proteinExistence type="predicted"/>
<dbReference type="AlphaFoldDB" id="A0A346PGU5"/>
<dbReference type="EMBL" id="CP024047">
    <property type="protein sequence ID" value="AXR78740.1"/>
    <property type="molecule type" value="Genomic_DNA"/>
</dbReference>
<evidence type="ECO:0000313" key="2">
    <source>
        <dbReference type="Proteomes" id="UP000258707"/>
    </source>
</evidence>
<accession>A0A346PGU5</accession>
<evidence type="ECO:0000313" key="1">
    <source>
        <dbReference type="EMBL" id="AXR78740.1"/>
    </source>
</evidence>
<dbReference type="Proteomes" id="UP000258707">
    <property type="component" value="Chromosome"/>
</dbReference>
<organism evidence="1 2">
    <name type="scientific">Natrarchaeobaculum sulfurireducens</name>
    <dbReference type="NCBI Taxonomy" id="2044521"/>
    <lineage>
        <taxon>Archaea</taxon>
        <taxon>Methanobacteriati</taxon>
        <taxon>Methanobacteriota</taxon>
        <taxon>Stenosarchaea group</taxon>
        <taxon>Halobacteria</taxon>
        <taxon>Halobacteriales</taxon>
        <taxon>Natrialbaceae</taxon>
        <taxon>Natrarchaeobaculum</taxon>
    </lineage>
</organism>